<keyword evidence="1" id="KW-0001">2Fe-2S</keyword>
<protein>
    <submittedName>
        <fullName evidence="7">Isoquinoline 1-oxidoreductase subunit alpha</fullName>
        <ecNumber evidence="7">1.3.99.16</ecNumber>
    </submittedName>
</protein>
<dbReference type="Gene3D" id="1.10.150.120">
    <property type="entry name" value="[2Fe-2S]-binding domain"/>
    <property type="match status" value="1"/>
</dbReference>
<dbReference type="GO" id="GO:0051537">
    <property type="term" value="F:2 iron, 2 sulfur cluster binding"/>
    <property type="evidence" value="ECO:0007669"/>
    <property type="project" value="UniProtKB-KW"/>
</dbReference>
<evidence type="ECO:0000256" key="4">
    <source>
        <dbReference type="ARBA" id="ARBA00023004"/>
    </source>
</evidence>
<dbReference type="InterPro" id="IPR046867">
    <property type="entry name" value="AldOxase/xan_DH_MoCoBD2"/>
</dbReference>
<dbReference type="Proteomes" id="UP000328092">
    <property type="component" value="Unassembled WGS sequence"/>
</dbReference>
<keyword evidence="5" id="KW-0411">Iron-sulfur</keyword>
<evidence type="ECO:0000313" key="8">
    <source>
        <dbReference type="Proteomes" id="UP000328092"/>
    </source>
</evidence>
<evidence type="ECO:0000259" key="6">
    <source>
        <dbReference type="PROSITE" id="PS51085"/>
    </source>
</evidence>
<dbReference type="Gene3D" id="3.10.20.30">
    <property type="match status" value="1"/>
</dbReference>
<reference evidence="7" key="1">
    <citation type="submission" date="2019-02" db="EMBL/GenBank/DDBJ databases">
        <authorList>
            <person name="Pothier F.J."/>
        </authorList>
    </citation>
    <scope>NUCLEOTIDE SEQUENCE</scope>
    <source>
        <strain evidence="7">CI-1B</strain>
    </source>
</reference>
<keyword evidence="2" id="KW-0479">Metal-binding</keyword>
<gene>
    <name evidence="7" type="primary">iorA_5</name>
    <name evidence="7" type="ORF">CI1B_46030</name>
</gene>
<dbReference type="OrthoDB" id="9806714at2"/>
<comment type="caution">
    <text evidence="7">The sequence shown here is derived from an EMBL/GenBank/DDBJ whole genome shotgun (WGS) entry which is preliminary data.</text>
</comment>
<dbReference type="InterPro" id="IPR002888">
    <property type="entry name" value="2Fe-2S-bd"/>
</dbReference>
<evidence type="ECO:0000313" key="7">
    <source>
        <dbReference type="EMBL" id="VIO72954.1"/>
    </source>
</evidence>
<proteinExistence type="predicted"/>
<dbReference type="InterPro" id="IPR051452">
    <property type="entry name" value="Diverse_Oxidoreductases"/>
</dbReference>
<dbReference type="GO" id="GO:0047121">
    <property type="term" value="F:isoquinoline 1-oxidoreductase activity"/>
    <property type="evidence" value="ECO:0007669"/>
    <property type="project" value="UniProtKB-EC"/>
</dbReference>
<dbReference type="InterPro" id="IPR006058">
    <property type="entry name" value="2Fe2S_fd_BS"/>
</dbReference>
<sequence>MKYALKINGMQKTVDVDGDTPLLWVLRDVLNMTGTKFGCGMALCGTCTVHVDGAAARSCATTIDSIGDAAVMTIEAIGDTPVGRKVQQAWFDLDVVQCGYCQSGQIMSAAALLTSTPHSTVSEINTAMSSNVSRCGTYNRIHDAIQRAALDGEANVKVERVVCAVDCGLPINPLTIDAQVQGGTIFGLTAALHGAITFKDGRVEQSNFDSYLPLRIDETPRIETHIVPSRAGPGGLGEAATAVVAPALTNAIFAATGRRIRRLPVQSA</sequence>
<dbReference type="GO" id="GO:0046872">
    <property type="term" value="F:metal ion binding"/>
    <property type="evidence" value="ECO:0007669"/>
    <property type="project" value="UniProtKB-KW"/>
</dbReference>
<evidence type="ECO:0000256" key="3">
    <source>
        <dbReference type="ARBA" id="ARBA00023002"/>
    </source>
</evidence>
<dbReference type="PROSITE" id="PS51085">
    <property type="entry name" value="2FE2S_FER_2"/>
    <property type="match status" value="1"/>
</dbReference>
<dbReference type="SUPFAM" id="SSF47741">
    <property type="entry name" value="CO dehydrogenase ISP C-domain like"/>
    <property type="match status" value="1"/>
</dbReference>
<dbReference type="AlphaFoldDB" id="A0A508TFB2"/>
<dbReference type="PANTHER" id="PTHR44379">
    <property type="entry name" value="OXIDOREDUCTASE WITH IRON-SULFUR SUBUNIT"/>
    <property type="match status" value="1"/>
</dbReference>
<dbReference type="EC" id="1.3.99.16" evidence="7"/>
<dbReference type="Gene3D" id="3.30.365.10">
    <property type="entry name" value="Aldehyde oxidase/xanthine dehydrogenase, molybdopterin binding domain"/>
    <property type="match status" value="1"/>
</dbReference>
<dbReference type="InterPro" id="IPR037165">
    <property type="entry name" value="AldOxase/xan_DH_Mopterin-bd_sf"/>
</dbReference>
<keyword evidence="8" id="KW-1185">Reference proteome</keyword>
<dbReference type="Pfam" id="PF00111">
    <property type="entry name" value="Fer2"/>
    <property type="match status" value="1"/>
</dbReference>
<dbReference type="Pfam" id="PF01799">
    <property type="entry name" value="Fer2_2"/>
    <property type="match status" value="1"/>
</dbReference>
<dbReference type="CDD" id="cd00207">
    <property type="entry name" value="fer2"/>
    <property type="match status" value="1"/>
</dbReference>
<name>A0A508TFB2_9BRAD</name>
<dbReference type="SUPFAM" id="SSF54292">
    <property type="entry name" value="2Fe-2S ferredoxin-like"/>
    <property type="match status" value="1"/>
</dbReference>
<dbReference type="InterPro" id="IPR036010">
    <property type="entry name" value="2Fe-2S_ferredoxin-like_sf"/>
</dbReference>
<accession>A0A508TFB2</accession>
<dbReference type="InterPro" id="IPR001041">
    <property type="entry name" value="2Fe-2S_ferredoxin-type"/>
</dbReference>
<evidence type="ECO:0000256" key="5">
    <source>
        <dbReference type="ARBA" id="ARBA00023014"/>
    </source>
</evidence>
<dbReference type="PANTHER" id="PTHR44379:SF2">
    <property type="entry name" value="BLR6218 PROTEIN"/>
    <property type="match status" value="1"/>
</dbReference>
<organism evidence="7 8">
    <name type="scientific">Bradyrhizobium ivorense</name>
    <dbReference type="NCBI Taxonomy" id="2511166"/>
    <lineage>
        <taxon>Bacteria</taxon>
        <taxon>Pseudomonadati</taxon>
        <taxon>Pseudomonadota</taxon>
        <taxon>Alphaproteobacteria</taxon>
        <taxon>Hyphomicrobiales</taxon>
        <taxon>Nitrobacteraceae</taxon>
        <taxon>Bradyrhizobium</taxon>
    </lineage>
</organism>
<keyword evidence="4" id="KW-0408">Iron</keyword>
<dbReference type="PROSITE" id="PS00197">
    <property type="entry name" value="2FE2S_FER_1"/>
    <property type="match status" value="1"/>
</dbReference>
<evidence type="ECO:0000256" key="1">
    <source>
        <dbReference type="ARBA" id="ARBA00022714"/>
    </source>
</evidence>
<dbReference type="InterPro" id="IPR012675">
    <property type="entry name" value="Beta-grasp_dom_sf"/>
</dbReference>
<dbReference type="Pfam" id="PF20256">
    <property type="entry name" value="MoCoBD_2"/>
    <property type="match status" value="1"/>
</dbReference>
<dbReference type="InterPro" id="IPR036884">
    <property type="entry name" value="2Fe-2S-bd_dom_sf"/>
</dbReference>
<evidence type="ECO:0000256" key="2">
    <source>
        <dbReference type="ARBA" id="ARBA00022723"/>
    </source>
</evidence>
<dbReference type="EMBL" id="CAADFC020000016">
    <property type="protein sequence ID" value="VIO72954.1"/>
    <property type="molecule type" value="Genomic_DNA"/>
</dbReference>
<dbReference type="SUPFAM" id="SSF56003">
    <property type="entry name" value="Molybdenum cofactor-binding domain"/>
    <property type="match status" value="1"/>
</dbReference>
<feature type="domain" description="2Fe-2S ferredoxin-type" evidence="6">
    <location>
        <begin position="1"/>
        <end position="77"/>
    </location>
</feature>
<keyword evidence="3 7" id="KW-0560">Oxidoreductase</keyword>